<dbReference type="HOGENOM" id="CLU_3283928_0_0_9"/>
<gene>
    <name evidence="1" type="ORF">ANACOL_04352</name>
</gene>
<evidence type="ECO:0000313" key="2">
    <source>
        <dbReference type="Proteomes" id="UP000003803"/>
    </source>
</evidence>
<protein>
    <submittedName>
        <fullName evidence="1">Uncharacterized protein</fullName>
    </submittedName>
</protein>
<dbReference type="Proteomes" id="UP000003803">
    <property type="component" value="Unassembled WGS sequence"/>
</dbReference>
<reference evidence="1" key="2">
    <citation type="submission" date="2013-09" db="EMBL/GenBank/DDBJ databases">
        <title>Draft genome sequence of Anaerotruncus colihominis(DSM 17241).</title>
        <authorList>
            <person name="Sudarsanam P."/>
            <person name="Ley R."/>
            <person name="Guruge J."/>
            <person name="Turnbaugh P.J."/>
            <person name="Mahowald M."/>
            <person name="Liep D."/>
            <person name="Gordon J."/>
        </authorList>
    </citation>
    <scope>NUCLEOTIDE SEQUENCE</scope>
    <source>
        <strain evidence="1">DSM 17241</strain>
    </source>
</reference>
<sequence length="40" mass="4516">MFYQYIIFFAGFPLQNNPQSGLAFGRPPAILYLYVSGSNI</sequence>
<name>B0PHQ9_9FIRM</name>
<keyword evidence="2" id="KW-1185">Reference proteome</keyword>
<comment type="caution">
    <text evidence="1">The sequence shown here is derived from an EMBL/GenBank/DDBJ whole genome shotgun (WGS) entry which is preliminary data.</text>
</comment>
<proteinExistence type="predicted"/>
<dbReference type="AlphaFoldDB" id="B0PHQ9"/>
<organism evidence="1 2">
    <name type="scientific">Anaerotruncus colihominis DSM 17241</name>
    <dbReference type="NCBI Taxonomy" id="445972"/>
    <lineage>
        <taxon>Bacteria</taxon>
        <taxon>Bacillati</taxon>
        <taxon>Bacillota</taxon>
        <taxon>Clostridia</taxon>
        <taxon>Eubacteriales</taxon>
        <taxon>Oscillospiraceae</taxon>
        <taxon>Anaerotruncus</taxon>
    </lineage>
</organism>
<reference evidence="1" key="1">
    <citation type="submission" date="2007-11" db="EMBL/GenBank/DDBJ databases">
        <authorList>
            <person name="Fulton L."/>
            <person name="Clifton S."/>
            <person name="Fulton B."/>
            <person name="Xu J."/>
            <person name="Minx P."/>
            <person name="Pepin K.H."/>
            <person name="Johnson M."/>
            <person name="Thiruvilangam P."/>
            <person name="Bhonagiri V."/>
            <person name="Nash W.E."/>
            <person name="Mardis E.R."/>
            <person name="Wilson R.K."/>
        </authorList>
    </citation>
    <scope>NUCLEOTIDE SEQUENCE [LARGE SCALE GENOMIC DNA]</scope>
    <source>
        <strain evidence="1">DSM 17241</strain>
    </source>
</reference>
<evidence type="ECO:0000313" key="1">
    <source>
        <dbReference type="EMBL" id="EDS09027.1"/>
    </source>
</evidence>
<dbReference type="EMBL" id="ABGD02000034">
    <property type="protein sequence ID" value="EDS09027.1"/>
    <property type="molecule type" value="Genomic_DNA"/>
</dbReference>
<accession>B0PHQ9</accession>